<feature type="transmembrane region" description="Helical" evidence="2">
    <location>
        <begin position="25"/>
        <end position="46"/>
    </location>
</feature>
<keyword evidence="4" id="KW-1185">Reference proteome</keyword>
<evidence type="ECO:0000256" key="1">
    <source>
        <dbReference type="SAM" id="MobiDB-lite"/>
    </source>
</evidence>
<comment type="caution">
    <text evidence="3">The sequence shown here is derived from an EMBL/GenBank/DDBJ whole genome shotgun (WGS) entry which is preliminary data.</text>
</comment>
<dbReference type="PANTHER" id="PTHR33339:SF1">
    <property type="entry name" value="LYSM DOMAIN-CONTAINING PROTEIN"/>
    <property type="match status" value="1"/>
</dbReference>
<dbReference type="PANTHER" id="PTHR33339">
    <property type="entry name" value="LYSM DOMAIN-CONTAINING PROTEIN"/>
    <property type="match status" value="1"/>
</dbReference>
<evidence type="ECO:0000256" key="2">
    <source>
        <dbReference type="SAM" id="Phobius"/>
    </source>
</evidence>
<sequence>MRLSESVNFIPKVYEFPKSPDRSRLIPIVLLSILTGTILLTAFFNYSTSTLPVSLNTDTLEASTLVIPPFALATSTPTITSHPLLPTNVVPISNQPVGCRDGTPFTVQLWIDSEMDTYLTNWIAEHPACDSAEEGWHRCYAETVNYTGFFCGLGSTNCNSEAYCATANIHIYYTLTAMSHLNAWYNNLYTGMQYAFSRSLTFLPEMTVGLSEIPYNEWFVKRQLIDMGAEILMLWPAPKFIRAVIHLIKEAIRERIESPSDSTFSRLAIFGSRYSTVCSVPRHSCALMPTRFRSIRSQLESNRIKTGPDPTEQFGSGPNPNGSEWTRMDPNDIRAIGPLVTLLPSNSYRLFLGLPPGVSSSFQDILWNGTLFAAAVNNGSYFPNPPSNTSIASIDSDFLPTITKKYADLILAQYAFTILNGSDPAYGLGPSNCILDTWNSWLDLRTNTCWVWGMNRQFNRKNKQPFNAIAKFLFANGNNGKPFTTPEEVVVKSIECRANAYQSKE</sequence>
<dbReference type="AlphaFoldDB" id="A0A433CX90"/>
<organism evidence="3 4">
    <name type="scientific">Jimgerdemannia flammicorona</name>
    <dbReference type="NCBI Taxonomy" id="994334"/>
    <lineage>
        <taxon>Eukaryota</taxon>
        <taxon>Fungi</taxon>
        <taxon>Fungi incertae sedis</taxon>
        <taxon>Mucoromycota</taxon>
        <taxon>Mucoromycotina</taxon>
        <taxon>Endogonomycetes</taxon>
        <taxon>Endogonales</taxon>
        <taxon>Endogonaceae</taxon>
        <taxon>Jimgerdemannia</taxon>
    </lineage>
</organism>
<feature type="compositionally biased region" description="Polar residues" evidence="1">
    <location>
        <begin position="313"/>
        <end position="323"/>
    </location>
</feature>
<evidence type="ECO:0000313" key="3">
    <source>
        <dbReference type="EMBL" id="RUP43209.1"/>
    </source>
</evidence>
<gene>
    <name evidence="3" type="ORF">BC936DRAFT_137474</name>
</gene>
<keyword evidence="2" id="KW-0812">Transmembrane</keyword>
<accession>A0A433CX90</accession>
<name>A0A433CX90_9FUNG</name>
<evidence type="ECO:0000313" key="4">
    <source>
        <dbReference type="Proteomes" id="UP000268093"/>
    </source>
</evidence>
<feature type="region of interest" description="Disordered" evidence="1">
    <location>
        <begin position="303"/>
        <end position="323"/>
    </location>
</feature>
<keyword evidence="2" id="KW-1133">Transmembrane helix</keyword>
<dbReference type="Proteomes" id="UP000268093">
    <property type="component" value="Unassembled WGS sequence"/>
</dbReference>
<protein>
    <submittedName>
        <fullName evidence="3">Uncharacterized protein</fullName>
    </submittedName>
</protein>
<keyword evidence="2" id="KW-0472">Membrane</keyword>
<dbReference type="EMBL" id="RBNI01011438">
    <property type="protein sequence ID" value="RUP43209.1"/>
    <property type="molecule type" value="Genomic_DNA"/>
</dbReference>
<proteinExistence type="predicted"/>
<reference evidence="3 4" key="1">
    <citation type="journal article" date="2018" name="New Phytol.">
        <title>Phylogenomics of Endogonaceae and evolution of mycorrhizas within Mucoromycota.</title>
        <authorList>
            <person name="Chang Y."/>
            <person name="Desiro A."/>
            <person name="Na H."/>
            <person name="Sandor L."/>
            <person name="Lipzen A."/>
            <person name="Clum A."/>
            <person name="Barry K."/>
            <person name="Grigoriev I.V."/>
            <person name="Martin F.M."/>
            <person name="Stajich J.E."/>
            <person name="Smith M.E."/>
            <person name="Bonito G."/>
            <person name="Spatafora J.W."/>
        </authorList>
    </citation>
    <scope>NUCLEOTIDE SEQUENCE [LARGE SCALE GENOMIC DNA]</scope>
    <source>
        <strain evidence="3 4">GMNB39</strain>
    </source>
</reference>